<evidence type="ECO:0000259" key="9">
    <source>
        <dbReference type="PROSITE" id="PS50887"/>
    </source>
</evidence>
<dbReference type="GO" id="GO:0003676">
    <property type="term" value="F:nucleic acid binding"/>
    <property type="evidence" value="ECO:0007669"/>
    <property type="project" value="UniProtKB-UniRule"/>
</dbReference>
<dbReference type="Gene3D" id="3.90.1640.10">
    <property type="entry name" value="inorganic pyrophosphatase (n-terminal core)"/>
    <property type="match status" value="1"/>
</dbReference>
<dbReference type="EMBL" id="AP028654">
    <property type="protein sequence ID" value="BEP30409.1"/>
    <property type="molecule type" value="Genomic_DNA"/>
</dbReference>
<dbReference type="InterPro" id="IPR000160">
    <property type="entry name" value="GGDEF_dom"/>
</dbReference>
<dbReference type="Proteomes" id="UP001321786">
    <property type="component" value="Chromosome"/>
</dbReference>
<evidence type="ECO:0000256" key="8">
    <source>
        <dbReference type="SAM" id="Phobius"/>
    </source>
</evidence>
<feature type="binding site" evidence="7">
    <location>
        <position position="429"/>
    </location>
    <ligand>
        <name>Mn(2+)</name>
        <dbReference type="ChEBI" id="CHEBI:29035"/>
        <label>2</label>
    </ligand>
</feature>
<keyword evidence="2 6" id="KW-1003">Cell membrane</keyword>
<dbReference type="Pfam" id="PF01368">
    <property type="entry name" value="DHH"/>
    <property type="match status" value="1"/>
</dbReference>
<feature type="binding site" evidence="7">
    <location>
        <position position="355"/>
    </location>
    <ligand>
        <name>Mn(2+)</name>
        <dbReference type="ChEBI" id="CHEBI:29035"/>
        <label>1</label>
    </ligand>
</feature>
<dbReference type="InterPro" id="IPR014528">
    <property type="entry name" value="GdpP/PdeA"/>
</dbReference>
<feature type="domain" description="GGDEF" evidence="9">
    <location>
        <begin position="184"/>
        <end position="312"/>
    </location>
</feature>
<dbReference type="Pfam" id="PF21370">
    <property type="entry name" value="PAS_GdpP"/>
    <property type="match status" value="1"/>
</dbReference>
<dbReference type="RefSeq" id="WP_338535995.1">
    <property type="nucleotide sequence ID" value="NZ_AP028654.1"/>
</dbReference>
<keyword evidence="7" id="KW-0479">Metal-binding</keyword>
<feature type="binding site" evidence="7">
    <location>
        <position position="361"/>
    </location>
    <ligand>
        <name>Mn(2+)</name>
        <dbReference type="ChEBI" id="CHEBI:29035"/>
        <label>2</label>
    </ligand>
</feature>
<reference evidence="10 11" key="1">
    <citation type="submission" date="2023-08" db="EMBL/GenBank/DDBJ databases">
        <title>Helicovermis profunda gen. nov., sp. nov., a novel mesophilic, fermentative bacterium within the Bacillota from a deep-sea hydrothermal vent chimney.</title>
        <authorList>
            <person name="Miyazaki U."/>
            <person name="Mizutani D."/>
            <person name="Hashimoto Y."/>
            <person name="Tame A."/>
            <person name="Sawayama S."/>
            <person name="Miyazaki J."/>
            <person name="Takai K."/>
            <person name="Nakagawa S."/>
        </authorList>
    </citation>
    <scope>NUCLEOTIDE SEQUENCE [LARGE SCALE GENOMIC DNA]</scope>
    <source>
        <strain evidence="10 11">S502</strain>
    </source>
</reference>
<comment type="cofactor">
    <cofactor evidence="7">
        <name>Mn(2+)</name>
        <dbReference type="ChEBI" id="CHEBI:29035"/>
    </cofactor>
    <text evidence="7">For phosphodiesterase activity, probably binds 2 Mn(2+) per subunit.</text>
</comment>
<gene>
    <name evidence="10" type="ORF">HLPR_27400</name>
</gene>
<evidence type="ECO:0000256" key="6">
    <source>
        <dbReference type="PIRNR" id="PIRNR026583"/>
    </source>
</evidence>
<feature type="binding site" evidence="7">
    <location>
        <position position="508"/>
    </location>
    <ligand>
        <name>Mn(2+)</name>
        <dbReference type="ChEBI" id="CHEBI:29035"/>
        <label>2</label>
    </ligand>
</feature>
<dbReference type="InterPro" id="IPR049553">
    <property type="entry name" value="GdpP-like_PAS"/>
</dbReference>
<keyword evidence="11" id="KW-1185">Reference proteome</keyword>
<dbReference type="PROSITE" id="PS50887">
    <property type="entry name" value="GGDEF"/>
    <property type="match status" value="1"/>
</dbReference>
<keyword evidence="3 8" id="KW-0812">Transmembrane</keyword>
<evidence type="ECO:0000256" key="4">
    <source>
        <dbReference type="ARBA" id="ARBA00022989"/>
    </source>
</evidence>
<dbReference type="Gene3D" id="3.30.450.20">
    <property type="entry name" value="PAS domain"/>
    <property type="match status" value="1"/>
</dbReference>
<feature type="binding site" evidence="7">
    <location>
        <position position="453"/>
    </location>
    <ligand>
        <name>Mn(2+)</name>
        <dbReference type="ChEBI" id="CHEBI:29035"/>
        <label>2</label>
    </ligand>
</feature>
<dbReference type="AlphaFoldDB" id="A0AAU9EFW4"/>
<dbReference type="GO" id="GO:0016787">
    <property type="term" value="F:hydrolase activity"/>
    <property type="evidence" value="ECO:0007669"/>
    <property type="project" value="UniProtKB-UniRule"/>
</dbReference>
<comment type="function">
    <text evidence="6">Has phosphodiesterase (PDE) activity against cyclic-di-AMP (c-di-AMP).</text>
</comment>
<feature type="binding site" evidence="7">
    <location>
        <position position="429"/>
    </location>
    <ligand>
        <name>Mn(2+)</name>
        <dbReference type="ChEBI" id="CHEBI:29035"/>
        <label>1</label>
    </ligand>
</feature>
<dbReference type="EC" id="3.1.4.-" evidence="6"/>
<dbReference type="SUPFAM" id="SSF64182">
    <property type="entry name" value="DHH phosphoesterases"/>
    <property type="match status" value="1"/>
</dbReference>
<feature type="binding site" evidence="7">
    <location>
        <position position="359"/>
    </location>
    <ligand>
        <name>Mn(2+)</name>
        <dbReference type="ChEBI" id="CHEBI:29035"/>
        <label>1</label>
    </ligand>
</feature>
<evidence type="ECO:0000313" key="10">
    <source>
        <dbReference type="EMBL" id="BEP30409.1"/>
    </source>
</evidence>
<evidence type="ECO:0000256" key="3">
    <source>
        <dbReference type="ARBA" id="ARBA00022692"/>
    </source>
</evidence>
<dbReference type="InterPro" id="IPR003156">
    <property type="entry name" value="DHHA1_dom"/>
</dbReference>
<keyword evidence="7" id="KW-0464">Manganese</keyword>
<dbReference type="KEGG" id="hprf:HLPR_27400"/>
<evidence type="ECO:0000256" key="7">
    <source>
        <dbReference type="PIRSR" id="PIRSR026583-50"/>
    </source>
</evidence>
<comment type="subcellular location">
    <subcellularLocation>
        <location evidence="1">Cell membrane</location>
        <topology evidence="1">Multi-pass membrane protein</topology>
    </subcellularLocation>
</comment>
<dbReference type="PANTHER" id="PTHR47618">
    <property type="entry name" value="BIFUNCTIONAL OLIGORIBONUCLEASE AND PAP PHOSPHATASE NRNA"/>
    <property type="match status" value="1"/>
</dbReference>
<dbReference type="Gene3D" id="3.10.310.30">
    <property type="match status" value="1"/>
</dbReference>
<evidence type="ECO:0000313" key="11">
    <source>
        <dbReference type="Proteomes" id="UP001321786"/>
    </source>
</evidence>
<proteinExistence type="inferred from homology"/>
<dbReference type="Pfam" id="PF24898">
    <property type="entry name" value="GGDEF_GdpP"/>
    <property type="match status" value="1"/>
</dbReference>
<sequence length="666" mass="75743">MSGNKFSKLLKPDTRIYLWIITILVVFVAMYNLVIGIIGVLILIYLQFYNWRSSKHRNKRWQKYIENLSSDIDSAARYAILNLPMPLTLIDFDGKITWYNSKFSESIDSKDILGQNISKVVPHFEIEKAINGEELINIKVREKHYDVLSNVVKIQDNGDERYIMMLYWIDVTDYFKLKNMYRDEKSIVTLLQVDNFDEVIAETKEERRPFLKSEINAKINIWASRMNGLIKRYQEDKYIVLFENKFLDNLEAKRFSILDDIREINSDNNNPVTLSIGVGVQGKNFSKLEEYAYSALELALGRGGDQAVVRKKGNFEFYGGKTKAVEKRNRVKARIIAHALRPLIDESKKVIIMGHSFPDMDCFGAAIGVHRAIINRGKEAYIVLNNVTEPIKNIYEVFKEKGEYKFITSEEAIEIANETATDTMLVVVDTHRPSFTECPELLDSVVRVALIDHHRMGTEFIENPSLRYLEPYASSTCELVTEILQYMGSKTNLDKIESEALLAGITVDTKNFTFQTGVRTFEAAALLRRFGADTTAVKQLFQDDLKTFIAKSNIVSNAKIVYNDMAISVYDQDIENAQLIGAQGADDLLNIRGISSSFVIGKNLDGTIFISGRSLGDINVQIILEKLGGGGHMTVAGAQFRDIEIFEVRDKLVEAIDEYIKEGESK</sequence>
<dbReference type="InterPro" id="IPR038763">
    <property type="entry name" value="DHH_sf"/>
</dbReference>
<name>A0AAU9EFW4_9FIRM</name>
<dbReference type="GO" id="GO:0005886">
    <property type="term" value="C:plasma membrane"/>
    <property type="evidence" value="ECO:0007669"/>
    <property type="project" value="UniProtKB-SubCell"/>
</dbReference>
<evidence type="ECO:0000256" key="1">
    <source>
        <dbReference type="ARBA" id="ARBA00004651"/>
    </source>
</evidence>
<accession>A0AAU9EFW4</accession>
<keyword evidence="6" id="KW-0378">Hydrolase</keyword>
<dbReference type="FunFam" id="3.90.1640.10:FF:000002">
    <property type="entry name" value="Cyclic-di-AMP phosphodiesterase"/>
    <property type="match status" value="1"/>
</dbReference>
<dbReference type="InterPro" id="IPR051319">
    <property type="entry name" value="Oligoribo/pAp-PDE_c-di-AMP_PDE"/>
</dbReference>
<evidence type="ECO:0000256" key="5">
    <source>
        <dbReference type="ARBA" id="ARBA00023136"/>
    </source>
</evidence>
<keyword evidence="4 8" id="KW-1133">Transmembrane helix</keyword>
<comment type="similarity">
    <text evidence="6">Belongs to the GdpP/PdeA phosphodiesterase family.</text>
</comment>
<comment type="catalytic activity">
    <reaction evidence="6">
        <text>3',3'-c-di-AMP + H2O = 5'-O-phosphonoadenylyl-(3'-&gt;5')-adenosine + H(+)</text>
        <dbReference type="Rhea" id="RHEA:54420"/>
        <dbReference type="ChEBI" id="CHEBI:15377"/>
        <dbReference type="ChEBI" id="CHEBI:15378"/>
        <dbReference type="ChEBI" id="CHEBI:71500"/>
        <dbReference type="ChEBI" id="CHEBI:138171"/>
    </reaction>
</comment>
<evidence type="ECO:0000256" key="2">
    <source>
        <dbReference type="ARBA" id="ARBA00022475"/>
    </source>
</evidence>
<protein>
    <recommendedName>
        <fullName evidence="6">Cyclic-di-AMP phosphodiesterase</fullName>
        <ecNumber evidence="6">3.1.4.-</ecNumber>
    </recommendedName>
</protein>
<dbReference type="PANTHER" id="PTHR47618:SF2">
    <property type="entry name" value="CYCLIC-DI-AMP PHOSPHODIESTERASE GDPP"/>
    <property type="match status" value="1"/>
</dbReference>
<feature type="transmembrane region" description="Helical" evidence="8">
    <location>
        <begin position="16"/>
        <end position="49"/>
    </location>
</feature>
<keyword evidence="5 6" id="KW-0472">Membrane</keyword>
<dbReference type="PIRSF" id="PIRSF026583">
    <property type="entry name" value="YybT"/>
    <property type="match status" value="1"/>
</dbReference>
<dbReference type="Pfam" id="PF02272">
    <property type="entry name" value="DHHA1"/>
    <property type="match status" value="1"/>
</dbReference>
<dbReference type="GO" id="GO:0046872">
    <property type="term" value="F:metal ion binding"/>
    <property type="evidence" value="ECO:0007669"/>
    <property type="project" value="UniProtKB-KW"/>
</dbReference>
<dbReference type="InterPro" id="IPR001667">
    <property type="entry name" value="DDH_dom"/>
</dbReference>
<organism evidence="10 11">
    <name type="scientific">Helicovermis profundi</name>
    <dbReference type="NCBI Taxonomy" id="3065157"/>
    <lineage>
        <taxon>Bacteria</taxon>
        <taxon>Bacillati</taxon>
        <taxon>Bacillota</taxon>
        <taxon>Clostridia</taxon>
        <taxon>Helicovermis</taxon>
    </lineage>
</organism>